<keyword evidence="2" id="KW-1133">Transmembrane helix</keyword>
<dbReference type="Proteomes" id="UP001147700">
    <property type="component" value="Unassembled WGS sequence"/>
</dbReference>
<evidence type="ECO:0000256" key="2">
    <source>
        <dbReference type="SAM" id="Phobius"/>
    </source>
</evidence>
<keyword evidence="2" id="KW-0472">Membrane</keyword>
<evidence type="ECO:0000313" key="4">
    <source>
        <dbReference type="EMBL" id="MDA0139145.1"/>
    </source>
</evidence>
<feature type="region of interest" description="Disordered" evidence="1">
    <location>
        <begin position="1"/>
        <end position="82"/>
    </location>
</feature>
<dbReference type="RefSeq" id="WP_202956673.1">
    <property type="nucleotide sequence ID" value="NZ_JAPCID010000022.1"/>
</dbReference>
<protein>
    <submittedName>
        <fullName evidence="4">DUF4190 domain-containing protein</fullName>
    </submittedName>
</protein>
<feature type="transmembrane region" description="Helical" evidence="2">
    <location>
        <begin position="88"/>
        <end position="113"/>
    </location>
</feature>
<keyword evidence="2" id="KW-0812">Transmembrane</keyword>
<evidence type="ECO:0000313" key="5">
    <source>
        <dbReference type="Proteomes" id="UP001147700"/>
    </source>
</evidence>
<organism evidence="4 5">
    <name type="scientific">Solirubrobacter deserti</name>
    <dbReference type="NCBI Taxonomy" id="2282478"/>
    <lineage>
        <taxon>Bacteria</taxon>
        <taxon>Bacillati</taxon>
        <taxon>Actinomycetota</taxon>
        <taxon>Thermoleophilia</taxon>
        <taxon>Solirubrobacterales</taxon>
        <taxon>Solirubrobacteraceae</taxon>
        <taxon>Solirubrobacter</taxon>
    </lineage>
</organism>
<comment type="caution">
    <text evidence="4">The sequence shown here is derived from an EMBL/GenBank/DDBJ whole genome shotgun (WGS) entry which is preliminary data.</text>
</comment>
<feature type="transmembrane region" description="Helical" evidence="2">
    <location>
        <begin position="133"/>
        <end position="161"/>
    </location>
</feature>
<gene>
    <name evidence="4" type="ORF">OJ962_16710</name>
</gene>
<sequence length="163" mass="17830">MSTPSDDDPPYKPPQWQQPEQQPSEQGGWQSSWQQPQEKPQQQGGWQSQWQQPQENQWQQQPQQNQWQQQQTPQWGGYQPAPPTPGNAIASLILGIVSIVLCPIIPGVVGLVLGYSAKREIDASGGRLGGRGVAMGGIITSWIGLAIWGLLIAFWVIAIAASA</sequence>
<evidence type="ECO:0000256" key="1">
    <source>
        <dbReference type="SAM" id="MobiDB-lite"/>
    </source>
</evidence>
<keyword evidence="5" id="KW-1185">Reference proteome</keyword>
<proteinExistence type="predicted"/>
<dbReference type="EMBL" id="JAPCID010000022">
    <property type="protein sequence ID" value="MDA0139145.1"/>
    <property type="molecule type" value="Genomic_DNA"/>
</dbReference>
<feature type="domain" description="DUF4190" evidence="3">
    <location>
        <begin position="88"/>
        <end position="151"/>
    </location>
</feature>
<name>A0ABT4RKW9_9ACTN</name>
<reference evidence="4" key="1">
    <citation type="submission" date="2022-10" db="EMBL/GenBank/DDBJ databases">
        <title>The WGS of Solirubrobacter sp. CPCC 204708.</title>
        <authorList>
            <person name="Jiang Z."/>
        </authorList>
    </citation>
    <scope>NUCLEOTIDE SEQUENCE</scope>
    <source>
        <strain evidence="4">CPCC 204708</strain>
    </source>
</reference>
<feature type="compositionally biased region" description="Low complexity" evidence="1">
    <location>
        <begin position="14"/>
        <end position="79"/>
    </location>
</feature>
<dbReference type="Pfam" id="PF13828">
    <property type="entry name" value="DUF4190"/>
    <property type="match status" value="1"/>
</dbReference>
<dbReference type="InterPro" id="IPR025241">
    <property type="entry name" value="DUF4190"/>
</dbReference>
<accession>A0ABT4RKW9</accession>
<evidence type="ECO:0000259" key="3">
    <source>
        <dbReference type="Pfam" id="PF13828"/>
    </source>
</evidence>